<dbReference type="GO" id="GO:0019262">
    <property type="term" value="P:N-acetylneuraminate catabolic process"/>
    <property type="evidence" value="ECO:0007669"/>
    <property type="project" value="UniProtKB-UniRule"/>
</dbReference>
<proteinExistence type="inferred from homology"/>
<dbReference type="InterPro" id="IPR018321">
    <property type="entry name" value="Glucosamine6P_isomerase_CS"/>
</dbReference>
<keyword evidence="3 4" id="KW-0119">Carbohydrate metabolism</keyword>
<feature type="active site" description="For ring-opening step" evidence="4">
    <location>
        <position position="148"/>
    </location>
</feature>
<keyword evidence="2 4" id="KW-0378">Hydrolase</keyword>
<dbReference type="STRING" id="82801.SAMN04488506_1501"/>
<gene>
    <name evidence="4" type="primary">nagB</name>
    <name evidence="6" type="ORF">SAMN04488506_1501</name>
</gene>
<dbReference type="Proteomes" id="UP000199136">
    <property type="component" value="Unassembled WGS sequence"/>
</dbReference>
<protein>
    <recommendedName>
        <fullName evidence="4">Glucosamine-6-phosphate deaminase</fullName>
        <ecNumber evidence="4">3.5.99.6</ecNumber>
    </recommendedName>
    <alternativeName>
        <fullName evidence="4">GlcN6P deaminase</fullName>
        <shortName evidence="4">GNPDA</shortName>
    </alternativeName>
    <alternativeName>
        <fullName evidence="4">Glucosamine-6-phosphate isomerase</fullName>
    </alternativeName>
</protein>
<comment type="pathway">
    <text evidence="4">Amino-sugar metabolism; N-acetylneuraminate degradation; D-fructose 6-phosphate from N-acetylneuraminate: step 5/5.</text>
</comment>
<sequence>MEKKYIKNKNGVNDMNVFVMKNKREASQKAFELMKQEMENGADVFGLATGSTPEDLYEIMTASDTDFSGITSVNLDEYVGLSPEDPQSYHYFMEKHLFSKKPFKETYVPNGLAEETEESARYNKIIADNPIDLQILGIGTNGHIGFNEPGASFDSETRKVALVESTIESNKVYFEHEEDVPRYAYSMGIKSIMASKKIILMAFGEHKAEAIKNMIEGPITEDVPASILQRHPNVTVIVDEEAGSLLKR</sequence>
<comment type="catalytic activity">
    <reaction evidence="1 4">
        <text>alpha-D-glucosamine 6-phosphate + H2O = beta-D-fructose 6-phosphate + NH4(+)</text>
        <dbReference type="Rhea" id="RHEA:12172"/>
        <dbReference type="ChEBI" id="CHEBI:15377"/>
        <dbReference type="ChEBI" id="CHEBI:28938"/>
        <dbReference type="ChEBI" id="CHEBI:57634"/>
        <dbReference type="ChEBI" id="CHEBI:75989"/>
        <dbReference type="EC" id="3.5.99.6"/>
    </reaction>
</comment>
<dbReference type="PANTHER" id="PTHR11280:SF5">
    <property type="entry name" value="GLUCOSAMINE-6-PHOSPHATE ISOMERASE"/>
    <property type="match status" value="1"/>
</dbReference>
<evidence type="ECO:0000256" key="3">
    <source>
        <dbReference type="ARBA" id="ARBA00023277"/>
    </source>
</evidence>
<dbReference type="PANTHER" id="PTHR11280">
    <property type="entry name" value="GLUCOSAMINE-6-PHOSPHATE ISOMERASE"/>
    <property type="match status" value="1"/>
</dbReference>
<evidence type="ECO:0000313" key="6">
    <source>
        <dbReference type="EMBL" id="SFQ33286.1"/>
    </source>
</evidence>
<dbReference type="FunFam" id="3.40.50.1360:FF:000003">
    <property type="entry name" value="Glucosamine-6-phosphate deaminase"/>
    <property type="match status" value="1"/>
</dbReference>
<reference evidence="6 7" key="1">
    <citation type="submission" date="2016-10" db="EMBL/GenBank/DDBJ databases">
        <authorList>
            <person name="de Groot N.N."/>
        </authorList>
    </citation>
    <scope>NUCLEOTIDE SEQUENCE [LARGE SCALE GENOMIC DNA]</scope>
    <source>
        <strain evidence="6 7">DSM 20581</strain>
    </source>
</reference>
<accession>A0A1I5XN82</accession>
<dbReference type="AlphaFoldDB" id="A0A1I5XN82"/>
<dbReference type="PROSITE" id="PS01161">
    <property type="entry name" value="GLC_GALNAC_ISOMERASE"/>
    <property type="match status" value="1"/>
</dbReference>
<organism evidence="6 7">
    <name type="scientific">Desemzia incerta</name>
    <dbReference type="NCBI Taxonomy" id="82801"/>
    <lineage>
        <taxon>Bacteria</taxon>
        <taxon>Bacillati</taxon>
        <taxon>Bacillota</taxon>
        <taxon>Bacilli</taxon>
        <taxon>Lactobacillales</taxon>
        <taxon>Carnobacteriaceae</taxon>
        <taxon>Desemzia</taxon>
    </lineage>
</organism>
<dbReference type="CDD" id="cd01399">
    <property type="entry name" value="GlcN6P_deaminase"/>
    <property type="match status" value="1"/>
</dbReference>
<dbReference type="Pfam" id="PF01182">
    <property type="entry name" value="Glucosamine_iso"/>
    <property type="match status" value="1"/>
</dbReference>
<dbReference type="GO" id="GO:0005737">
    <property type="term" value="C:cytoplasm"/>
    <property type="evidence" value="ECO:0007669"/>
    <property type="project" value="TreeGrafter"/>
</dbReference>
<dbReference type="EMBL" id="FOXW01000005">
    <property type="protein sequence ID" value="SFQ33286.1"/>
    <property type="molecule type" value="Genomic_DNA"/>
</dbReference>
<feature type="active site" description="For ring-opening step" evidence="4">
    <location>
        <position position="141"/>
    </location>
</feature>
<comment type="similarity">
    <text evidence="4">Belongs to the glucosamine/galactosamine-6-phosphate isomerase family. NagB subfamily.</text>
</comment>
<dbReference type="InterPro" id="IPR006148">
    <property type="entry name" value="Glc/Gal-6P_isomerase"/>
</dbReference>
<dbReference type="GO" id="GO:0042802">
    <property type="term" value="F:identical protein binding"/>
    <property type="evidence" value="ECO:0007669"/>
    <property type="project" value="TreeGrafter"/>
</dbReference>
<keyword evidence="7" id="KW-1185">Reference proteome</keyword>
<dbReference type="HAMAP" id="MF_01241">
    <property type="entry name" value="GlcN6P_deamin"/>
    <property type="match status" value="1"/>
</dbReference>
<comment type="caution">
    <text evidence="4">Lacks conserved residue(s) required for the propagation of feature annotation.</text>
</comment>
<comment type="function">
    <text evidence="4">Catalyzes the reversible isomerization-deamination of glucosamine 6-phosphate (GlcN6P) to form fructose 6-phosphate (Fru6P) and ammonium ion.</text>
</comment>
<dbReference type="SUPFAM" id="SSF100950">
    <property type="entry name" value="NagB/RpiA/CoA transferase-like"/>
    <property type="match status" value="1"/>
</dbReference>
<dbReference type="Gene3D" id="3.40.50.1360">
    <property type="match status" value="1"/>
</dbReference>
<dbReference type="GO" id="GO:0004342">
    <property type="term" value="F:glucosamine-6-phosphate deaminase activity"/>
    <property type="evidence" value="ECO:0007669"/>
    <property type="project" value="UniProtKB-UniRule"/>
</dbReference>
<evidence type="ECO:0000256" key="1">
    <source>
        <dbReference type="ARBA" id="ARBA00000644"/>
    </source>
</evidence>
<feature type="active site" description="Proton acceptor; for enolization step" evidence="4">
    <location>
        <position position="76"/>
    </location>
</feature>
<evidence type="ECO:0000256" key="2">
    <source>
        <dbReference type="ARBA" id="ARBA00022801"/>
    </source>
</evidence>
<dbReference type="GO" id="GO:0005975">
    <property type="term" value="P:carbohydrate metabolic process"/>
    <property type="evidence" value="ECO:0007669"/>
    <property type="project" value="InterPro"/>
</dbReference>
<feature type="active site" description="Proton acceptor; for ring-opening step" evidence="4">
    <location>
        <position position="143"/>
    </location>
</feature>
<evidence type="ECO:0000259" key="5">
    <source>
        <dbReference type="Pfam" id="PF01182"/>
    </source>
</evidence>
<dbReference type="InterPro" id="IPR037171">
    <property type="entry name" value="NagB/RpiA_transferase-like"/>
</dbReference>
<dbReference type="InterPro" id="IPR004547">
    <property type="entry name" value="Glucosamine6P_isomerase"/>
</dbReference>
<evidence type="ECO:0000256" key="4">
    <source>
        <dbReference type="HAMAP-Rule" id="MF_01241"/>
    </source>
</evidence>
<dbReference type="UniPathway" id="UPA00629">
    <property type="reaction ID" value="UER00684"/>
</dbReference>
<name>A0A1I5XN82_9LACT</name>
<dbReference type="EC" id="3.5.99.6" evidence="4"/>
<dbReference type="GO" id="GO:0006043">
    <property type="term" value="P:glucosamine catabolic process"/>
    <property type="evidence" value="ECO:0007669"/>
    <property type="project" value="TreeGrafter"/>
</dbReference>
<dbReference type="GO" id="GO:0006046">
    <property type="term" value="P:N-acetylglucosamine catabolic process"/>
    <property type="evidence" value="ECO:0007669"/>
    <property type="project" value="TreeGrafter"/>
</dbReference>
<evidence type="ECO:0000313" key="7">
    <source>
        <dbReference type="Proteomes" id="UP000199136"/>
    </source>
</evidence>
<feature type="domain" description="Glucosamine/galactosamine-6-phosphate isomerase" evidence="5">
    <location>
        <begin position="35"/>
        <end position="231"/>
    </location>
</feature>